<dbReference type="Proteomes" id="UP000220922">
    <property type="component" value="Unassembled WGS sequence"/>
</dbReference>
<proteinExistence type="inferred from homology"/>
<evidence type="ECO:0000259" key="3">
    <source>
        <dbReference type="PROSITE" id="PS50801"/>
    </source>
</evidence>
<dbReference type="EMBL" id="LYXE01000126">
    <property type="protein sequence ID" value="PDV97750.1"/>
    <property type="molecule type" value="Genomic_DNA"/>
</dbReference>
<dbReference type="Gene3D" id="3.30.750.24">
    <property type="entry name" value="STAS domain"/>
    <property type="match status" value="1"/>
</dbReference>
<dbReference type="PANTHER" id="PTHR33495:SF14">
    <property type="entry name" value="ANTI-SIGMA FACTOR ANTAGONIST"/>
    <property type="match status" value="1"/>
</dbReference>
<dbReference type="PROSITE" id="PS50801">
    <property type="entry name" value="STAS"/>
    <property type="match status" value="1"/>
</dbReference>
<name>A0A2H3KV42_9CHLR</name>
<dbReference type="RefSeq" id="WP_097654175.1">
    <property type="nucleotide sequence ID" value="NZ_LYXE01000126.1"/>
</dbReference>
<dbReference type="AlphaFoldDB" id="A0A2H3KV42"/>
<dbReference type="SUPFAM" id="SSF52091">
    <property type="entry name" value="SpoIIaa-like"/>
    <property type="match status" value="1"/>
</dbReference>
<accession>A0A2H3KV42</accession>
<dbReference type="InterPro" id="IPR036513">
    <property type="entry name" value="STAS_dom_sf"/>
</dbReference>
<dbReference type="GO" id="GO:0043856">
    <property type="term" value="F:anti-sigma factor antagonist activity"/>
    <property type="evidence" value="ECO:0007669"/>
    <property type="project" value="InterPro"/>
</dbReference>
<dbReference type="NCBIfam" id="TIGR00377">
    <property type="entry name" value="ant_ant_sig"/>
    <property type="match status" value="1"/>
</dbReference>
<comment type="caution">
    <text evidence="4">The sequence shown here is derived from an EMBL/GenBank/DDBJ whole genome shotgun (WGS) entry which is preliminary data.</text>
</comment>
<evidence type="ECO:0000313" key="4">
    <source>
        <dbReference type="EMBL" id="PDV97750.1"/>
    </source>
</evidence>
<reference evidence="4 5" key="1">
    <citation type="submission" date="2016-05" db="EMBL/GenBank/DDBJ databases">
        <authorList>
            <person name="Lavstsen T."/>
            <person name="Jespersen J.S."/>
        </authorList>
    </citation>
    <scope>NUCLEOTIDE SEQUENCE [LARGE SCALE GENOMIC DNA]</scope>
    <source>
        <strain evidence="4 5">B7-9</strain>
    </source>
</reference>
<dbReference type="InterPro" id="IPR002645">
    <property type="entry name" value="STAS_dom"/>
</dbReference>
<dbReference type="Pfam" id="PF01740">
    <property type="entry name" value="STAS"/>
    <property type="match status" value="1"/>
</dbReference>
<protein>
    <recommendedName>
        <fullName evidence="2">Anti-sigma factor antagonist</fullName>
    </recommendedName>
</protein>
<evidence type="ECO:0000256" key="2">
    <source>
        <dbReference type="RuleBase" id="RU003749"/>
    </source>
</evidence>
<dbReference type="InterPro" id="IPR003658">
    <property type="entry name" value="Anti-sigma_ant"/>
</dbReference>
<feature type="domain" description="STAS" evidence="3">
    <location>
        <begin position="16"/>
        <end position="107"/>
    </location>
</feature>
<sequence>MAFTCTLTLNNEVAHITLAGELDAAVAPQFRAKIEEAAAAKVTRLVLFMSELEYMASAGLRSLAFAKQKMGANVDIYMVGVQETVAETITMTGFHNSVIMVESYDEA</sequence>
<comment type="similarity">
    <text evidence="1 2">Belongs to the anti-sigma-factor antagonist family.</text>
</comment>
<organism evidence="4 5">
    <name type="scientific">Candidatus Chloroploca asiatica</name>
    <dbReference type="NCBI Taxonomy" id="1506545"/>
    <lineage>
        <taxon>Bacteria</taxon>
        <taxon>Bacillati</taxon>
        <taxon>Chloroflexota</taxon>
        <taxon>Chloroflexia</taxon>
        <taxon>Chloroflexales</taxon>
        <taxon>Chloroflexineae</taxon>
        <taxon>Oscillochloridaceae</taxon>
        <taxon>Candidatus Chloroploca</taxon>
    </lineage>
</organism>
<evidence type="ECO:0000313" key="5">
    <source>
        <dbReference type="Proteomes" id="UP000220922"/>
    </source>
</evidence>
<keyword evidence="5" id="KW-1185">Reference proteome</keyword>
<dbReference type="PANTHER" id="PTHR33495">
    <property type="entry name" value="ANTI-SIGMA FACTOR ANTAGONIST TM_1081-RELATED-RELATED"/>
    <property type="match status" value="1"/>
</dbReference>
<dbReference type="CDD" id="cd07043">
    <property type="entry name" value="STAS_anti-anti-sigma_factors"/>
    <property type="match status" value="1"/>
</dbReference>
<evidence type="ECO:0000256" key="1">
    <source>
        <dbReference type="ARBA" id="ARBA00009013"/>
    </source>
</evidence>
<dbReference type="OrthoDB" id="9794628at2"/>
<gene>
    <name evidence="4" type="ORF">A9Q02_17830</name>
</gene>